<keyword evidence="4 5" id="KW-0238">DNA-binding</keyword>
<dbReference type="PROSITE" id="PS50950">
    <property type="entry name" value="ZF_THAP"/>
    <property type="match status" value="1"/>
</dbReference>
<dbReference type="KEGG" id="dpx:DAPPUDRAFT_306374"/>
<dbReference type="InParanoid" id="E9FYC0"/>
<evidence type="ECO:0000256" key="1">
    <source>
        <dbReference type="ARBA" id="ARBA00022723"/>
    </source>
</evidence>
<keyword evidence="2 5" id="KW-0863">Zinc-finger</keyword>
<sequence>MPGGSGCFIPYCDTGRKGCTEKRTVFSVPRDAELFKKWREVVPKAHRELGPNDKVCHVHFAENDIRKGLRVVVGGKEDIFPMLWRLNPTAVPQFFPSKSLEPNLIPEGYRSKRIRKGPRKPIENPSKMARLSESAENLIENATSIPSNGSDMREDELPNFNSRIDQEESVPSTDTGSTIITIQNVVKQSTEETTNTTTDVSAGQSSRPSIVDPQQAKLPPSWNWHSIEHPRKRQLCLLPSVSLGEVIVVKAIEITTNNSVLYYVFGKRFDSVDLEYRFQSLSEFQEILNNFDKAKTCKGCTDSTFLNIKFCASGHYHGGVWRSNKCQLLDKSTCYECVKLRNILKPRAKKKNKETNLYSPV</sequence>
<dbReference type="AlphaFoldDB" id="E9FYC0"/>
<dbReference type="SUPFAM" id="SSF57716">
    <property type="entry name" value="Glucocorticoid receptor-like (DNA-binding domain)"/>
    <property type="match status" value="1"/>
</dbReference>
<evidence type="ECO:0000256" key="6">
    <source>
        <dbReference type="SAM" id="MobiDB-lite"/>
    </source>
</evidence>
<dbReference type="OrthoDB" id="6764673at2759"/>
<feature type="domain" description="THAP-type" evidence="7">
    <location>
        <begin position="1"/>
        <end position="95"/>
    </location>
</feature>
<proteinExistence type="predicted"/>
<protein>
    <recommendedName>
        <fullName evidence="7">THAP-type domain-containing protein</fullName>
    </recommendedName>
</protein>
<keyword evidence="3" id="KW-0862">Zinc</keyword>
<dbReference type="Gene3D" id="6.20.210.20">
    <property type="entry name" value="THAP domain"/>
    <property type="match status" value="1"/>
</dbReference>
<feature type="region of interest" description="Disordered" evidence="6">
    <location>
        <begin position="186"/>
        <end position="215"/>
    </location>
</feature>
<evidence type="ECO:0000256" key="3">
    <source>
        <dbReference type="ARBA" id="ARBA00022833"/>
    </source>
</evidence>
<dbReference type="HOGENOM" id="CLU_659314_0_0_1"/>
<organism evidence="8 9">
    <name type="scientific">Daphnia pulex</name>
    <name type="common">Water flea</name>
    <dbReference type="NCBI Taxonomy" id="6669"/>
    <lineage>
        <taxon>Eukaryota</taxon>
        <taxon>Metazoa</taxon>
        <taxon>Ecdysozoa</taxon>
        <taxon>Arthropoda</taxon>
        <taxon>Crustacea</taxon>
        <taxon>Branchiopoda</taxon>
        <taxon>Diplostraca</taxon>
        <taxon>Cladocera</taxon>
        <taxon>Anomopoda</taxon>
        <taxon>Daphniidae</taxon>
        <taxon>Daphnia</taxon>
    </lineage>
</organism>
<dbReference type="InterPro" id="IPR038441">
    <property type="entry name" value="THAP_Znf_sf"/>
</dbReference>
<dbReference type="PhylomeDB" id="E9FYC0"/>
<evidence type="ECO:0000313" key="8">
    <source>
        <dbReference type="EMBL" id="EFX87797.1"/>
    </source>
</evidence>
<dbReference type="OMA" id="HETSIMT"/>
<gene>
    <name evidence="8" type="ORF">DAPPUDRAFT_306374</name>
</gene>
<evidence type="ECO:0000256" key="5">
    <source>
        <dbReference type="PROSITE-ProRule" id="PRU00309"/>
    </source>
</evidence>
<dbReference type="GO" id="GO:0008270">
    <property type="term" value="F:zinc ion binding"/>
    <property type="evidence" value="ECO:0007669"/>
    <property type="project" value="UniProtKB-KW"/>
</dbReference>
<evidence type="ECO:0000256" key="2">
    <source>
        <dbReference type="ARBA" id="ARBA00022771"/>
    </source>
</evidence>
<dbReference type="InterPro" id="IPR006612">
    <property type="entry name" value="THAP_Znf"/>
</dbReference>
<dbReference type="GO" id="GO:0003677">
    <property type="term" value="F:DNA binding"/>
    <property type="evidence" value="ECO:0007669"/>
    <property type="project" value="UniProtKB-UniRule"/>
</dbReference>
<evidence type="ECO:0000313" key="9">
    <source>
        <dbReference type="Proteomes" id="UP000000305"/>
    </source>
</evidence>
<dbReference type="EMBL" id="GL732527">
    <property type="protein sequence ID" value="EFX87797.1"/>
    <property type="molecule type" value="Genomic_DNA"/>
</dbReference>
<evidence type="ECO:0000259" key="7">
    <source>
        <dbReference type="PROSITE" id="PS50950"/>
    </source>
</evidence>
<dbReference type="Proteomes" id="UP000000305">
    <property type="component" value="Unassembled WGS sequence"/>
</dbReference>
<reference evidence="8 9" key="1">
    <citation type="journal article" date="2011" name="Science">
        <title>The ecoresponsive genome of Daphnia pulex.</title>
        <authorList>
            <person name="Colbourne J.K."/>
            <person name="Pfrender M.E."/>
            <person name="Gilbert D."/>
            <person name="Thomas W.K."/>
            <person name="Tucker A."/>
            <person name="Oakley T.H."/>
            <person name="Tokishita S."/>
            <person name="Aerts A."/>
            <person name="Arnold G.J."/>
            <person name="Basu M.K."/>
            <person name="Bauer D.J."/>
            <person name="Caceres C.E."/>
            <person name="Carmel L."/>
            <person name="Casola C."/>
            <person name="Choi J.H."/>
            <person name="Detter J.C."/>
            <person name="Dong Q."/>
            <person name="Dusheyko S."/>
            <person name="Eads B.D."/>
            <person name="Frohlich T."/>
            <person name="Geiler-Samerotte K.A."/>
            <person name="Gerlach D."/>
            <person name="Hatcher P."/>
            <person name="Jogdeo S."/>
            <person name="Krijgsveld J."/>
            <person name="Kriventseva E.V."/>
            <person name="Kultz D."/>
            <person name="Laforsch C."/>
            <person name="Lindquist E."/>
            <person name="Lopez J."/>
            <person name="Manak J.R."/>
            <person name="Muller J."/>
            <person name="Pangilinan J."/>
            <person name="Patwardhan R.P."/>
            <person name="Pitluck S."/>
            <person name="Pritham E.J."/>
            <person name="Rechtsteiner A."/>
            <person name="Rho M."/>
            <person name="Rogozin I.B."/>
            <person name="Sakarya O."/>
            <person name="Salamov A."/>
            <person name="Schaack S."/>
            <person name="Shapiro H."/>
            <person name="Shiga Y."/>
            <person name="Skalitzky C."/>
            <person name="Smith Z."/>
            <person name="Souvorov A."/>
            <person name="Sung W."/>
            <person name="Tang Z."/>
            <person name="Tsuchiya D."/>
            <person name="Tu H."/>
            <person name="Vos H."/>
            <person name="Wang M."/>
            <person name="Wolf Y.I."/>
            <person name="Yamagata H."/>
            <person name="Yamada T."/>
            <person name="Ye Y."/>
            <person name="Shaw J.R."/>
            <person name="Andrews J."/>
            <person name="Crease T.J."/>
            <person name="Tang H."/>
            <person name="Lucas S.M."/>
            <person name="Robertson H.M."/>
            <person name="Bork P."/>
            <person name="Koonin E.V."/>
            <person name="Zdobnov E.M."/>
            <person name="Grigoriev I.V."/>
            <person name="Lynch M."/>
            <person name="Boore J.L."/>
        </authorList>
    </citation>
    <scope>NUCLEOTIDE SEQUENCE [LARGE SCALE GENOMIC DNA]</scope>
</reference>
<dbReference type="Pfam" id="PF05485">
    <property type="entry name" value="THAP"/>
    <property type="match status" value="1"/>
</dbReference>
<keyword evidence="9" id="KW-1185">Reference proteome</keyword>
<name>E9FYC0_DAPPU</name>
<evidence type="ECO:0000256" key="4">
    <source>
        <dbReference type="ARBA" id="ARBA00023125"/>
    </source>
</evidence>
<accession>E9FYC0</accession>
<feature type="compositionally biased region" description="Polar residues" evidence="6">
    <location>
        <begin position="199"/>
        <end position="208"/>
    </location>
</feature>
<keyword evidence="1" id="KW-0479">Metal-binding</keyword>